<name>A0A9Q0ZG10_9ROSI</name>
<keyword evidence="3" id="KW-1185">Reference proteome</keyword>
<evidence type="ECO:0000313" key="3">
    <source>
        <dbReference type="Proteomes" id="UP001151752"/>
    </source>
</evidence>
<dbReference type="Proteomes" id="UP001151752">
    <property type="component" value="Chromosome 7"/>
</dbReference>
<organism evidence="2 3">
    <name type="scientific">Salix koriyanagi</name>
    <dbReference type="NCBI Taxonomy" id="2511006"/>
    <lineage>
        <taxon>Eukaryota</taxon>
        <taxon>Viridiplantae</taxon>
        <taxon>Streptophyta</taxon>
        <taxon>Embryophyta</taxon>
        <taxon>Tracheophyta</taxon>
        <taxon>Spermatophyta</taxon>
        <taxon>Magnoliopsida</taxon>
        <taxon>eudicotyledons</taxon>
        <taxon>Gunneridae</taxon>
        <taxon>Pentapetalae</taxon>
        <taxon>rosids</taxon>
        <taxon>fabids</taxon>
        <taxon>Malpighiales</taxon>
        <taxon>Salicaceae</taxon>
        <taxon>Saliceae</taxon>
        <taxon>Salix</taxon>
    </lineage>
</organism>
<reference evidence="2" key="2">
    <citation type="journal article" date="2023" name="Int. J. Mol. Sci.">
        <title>De Novo Assembly and Annotation of 11 Diverse Shrub Willow (Salix) Genomes Reveals Novel Gene Organization in Sex-Linked Regions.</title>
        <authorList>
            <person name="Hyden B."/>
            <person name="Feng K."/>
            <person name="Yates T.B."/>
            <person name="Jawdy S."/>
            <person name="Cereghino C."/>
            <person name="Smart L.B."/>
            <person name="Muchero W."/>
        </authorList>
    </citation>
    <scope>NUCLEOTIDE SEQUENCE</scope>
    <source>
        <tissue evidence="2">Shoot tip</tissue>
    </source>
</reference>
<reference evidence="2" key="1">
    <citation type="submission" date="2022-11" db="EMBL/GenBank/DDBJ databases">
        <authorList>
            <person name="Hyden B.L."/>
            <person name="Feng K."/>
            <person name="Yates T."/>
            <person name="Jawdy S."/>
            <person name="Smart L.B."/>
            <person name="Muchero W."/>
        </authorList>
    </citation>
    <scope>NUCLEOTIDE SEQUENCE</scope>
    <source>
        <tissue evidence="2">Shoot tip</tissue>
    </source>
</reference>
<feature type="transmembrane region" description="Helical" evidence="1">
    <location>
        <begin position="20"/>
        <end position="40"/>
    </location>
</feature>
<accession>A0A9Q0ZG10</accession>
<keyword evidence="1" id="KW-0472">Membrane</keyword>
<proteinExistence type="predicted"/>
<comment type="caution">
    <text evidence="2">The sequence shown here is derived from an EMBL/GenBank/DDBJ whole genome shotgun (WGS) entry which is preliminary data.</text>
</comment>
<keyword evidence="1" id="KW-0812">Transmembrane</keyword>
<gene>
    <name evidence="2" type="ORF">OIU74_004921</name>
</gene>
<sequence>MGTPRSVETYWNLFFMRPGLVLKILFVALLAMSIAFNNRLSKLKYNFLMPRGNLQVILVKNSQGFPTYIPPIRLQNQMNPPSSFPSPPILKSSPFAAVKWDLPKFDRKEIDFFTAAATLHHQGIPTTTETLKSSPYAEVNNTDHRSSQIDESPANYCLLTAPVTEGTAPNANELTF</sequence>
<evidence type="ECO:0000313" key="2">
    <source>
        <dbReference type="EMBL" id="KAJ6733062.1"/>
    </source>
</evidence>
<keyword evidence="1" id="KW-1133">Transmembrane helix</keyword>
<protein>
    <submittedName>
        <fullName evidence="2">Uncharacterized protein</fullName>
    </submittedName>
</protein>
<evidence type="ECO:0000256" key="1">
    <source>
        <dbReference type="SAM" id="Phobius"/>
    </source>
</evidence>
<dbReference type="AlphaFoldDB" id="A0A9Q0ZG10"/>
<dbReference type="EMBL" id="JAPFFM010000011">
    <property type="protein sequence ID" value="KAJ6733062.1"/>
    <property type="molecule type" value="Genomic_DNA"/>
</dbReference>